<dbReference type="Proteomes" id="UP000254848">
    <property type="component" value="Unassembled WGS sequence"/>
</dbReference>
<evidence type="ECO:0000313" key="3">
    <source>
        <dbReference type="Proteomes" id="UP000254848"/>
    </source>
</evidence>
<evidence type="ECO:0000259" key="1">
    <source>
        <dbReference type="Pfam" id="PF24295"/>
    </source>
</evidence>
<evidence type="ECO:0000313" key="2">
    <source>
        <dbReference type="EMBL" id="RDK89924.1"/>
    </source>
</evidence>
<dbReference type="EMBL" id="QRAP01000006">
    <property type="protein sequence ID" value="RDK89924.1"/>
    <property type="molecule type" value="Genomic_DNA"/>
</dbReference>
<keyword evidence="3" id="KW-1185">Reference proteome</keyword>
<organism evidence="2 3">
    <name type="scientific">Enterobacillus tribolii</name>
    <dbReference type="NCBI Taxonomy" id="1487935"/>
    <lineage>
        <taxon>Bacteria</taxon>
        <taxon>Pseudomonadati</taxon>
        <taxon>Pseudomonadota</taxon>
        <taxon>Gammaproteobacteria</taxon>
        <taxon>Enterobacterales</taxon>
        <taxon>Hafniaceae</taxon>
        <taxon>Enterobacillus</taxon>
    </lineage>
</organism>
<protein>
    <recommendedName>
        <fullName evidence="1">DUF7480 domain-containing protein</fullName>
    </recommendedName>
</protein>
<proteinExistence type="predicted"/>
<dbReference type="InterPro" id="IPR054657">
    <property type="entry name" value="T6SS_periplasmic_put"/>
</dbReference>
<feature type="domain" description="DUF7480" evidence="1">
    <location>
        <begin position="26"/>
        <end position="103"/>
    </location>
</feature>
<reference evidence="2 3" key="1">
    <citation type="submission" date="2018-07" db="EMBL/GenBank/DDBJ databases">
        <title>Genomic Encyclopedia of Type Strains, Phase IV (KMG-IV): sequencing the most valuable type-strain genomes for metagenomic binning, comparative biology and taxonomic classification.</title>
        <authorList>
            <person name="Goeker M."/>
        </authorList>
    </citation>
    <scope>NUCLEOTIDE SEQUENCE [LARGE SCALE GENOMIC DNA]</scope>
    <source>
        <strain evidence="2 3">DSM 103736</strain>
    </source>
</reference>
<dbReference type="RefSeq" id="WP_115459039.1">
    <property type="nucleotide sequence ID" value="NZ_QRAP01000006.1"/>
</dbReference>
<accession>A0A370QNH1</accession>
<dbReference type="Pfam" id="PF24295">
    <property type="entry name" value="DUF7480"/>
    <property type="match status" value="1"/>
</dbReference>
<dbReference type="PROSITE" id="PS51257">
    <property type="entry name" value="PROKAR_LIPOPROTEIN"/>
    <property type="match status" value="1"/>
</dbReference>
<comment type="caution">
    <text evidence="2">The sequence shown here is derived from an EMBL/GenBank/DDBJ whole genome shotgun (WGS) entry which is preliminary data.</text>
</comment>
<gene>
    <name evidence="2" type="ORF">C8D90_106130</name>
</gene>
<dbReference type="OrthoDB" id="6563411at2"/>
<name>A0A370QNH1_9GAMM</name>
<dbReference type="NCBIfam" id="NF045617">
    <property type="entry name" value="mostly_LP"/>
    <property type="match status" value="1"/>
</dbReference>
<sequence length="125" mass="14224">MKKYLLLLVPFFLSGCPIGDKINLHSAQAEVMNGKLCIFIDQKDIVKNENILNVRIWKGGENKYVYDKSYAMNPIPLEAGKCVPGISDFDFVPGVTYSIIVETPLYPYETNFVFVKNGDEIRLER</sequence>
<dbReference type="InterPro" id="IPR055903">
    <property type="entry name" value="DUF7480"/>
</dbReference>
<dbReference type="AlphaFoldDB" id="A0A370QNH1"/>